<proteinExistence type="inferred from homology"/>
<dbReference type="Proteomes" id="UP001303889">
    <property type="component" value="Unassembled WGS sequence"/>
</dbReference>
<dbReference type="GO" id="GO:0000939">
    <property type="term" value="C:inner kinetochore"/>
    <property type="evidence" value="ECO:0007669"/>
    <property type="project" value="TreeGrafter"/>
</dbReference>
<evidence type="ECO:0000256" key="5">
    <source>
        <dbReference type="ARBA" id="ARBA00023242"/>
    </source>
</evidence>
<dbReference type="GO" id="GO:0000070">
    <property type="term" value="P:mitotic sister chromatid segregation"/>
    <property type="evidence" value="ECO:0007669"/>
    <property type="project" value="TreeGrafter"/>
</dbReference>
<name>A0AAN6MTS5_9PEZI</name>
<accession>A0AAN6MTS5</accession>
<comment type="caution">
    <text evidence="7">The sequence shown here is derived from an EMBL/GenBank/DDBJ whole genome shotgun (WGS) entry which is preliminary data.</text>
</comment>
<comment type="similarity">
    <text evidence="3">Belongs to the CENP-I/CTF3 family.</text>
</comment>
<dbReference type="GO" id="GO:0005634">
    <property type="term" value="C:nucleus"/>
    <property type="evidence" value="ECO:0007669"/>
    <property type="project" value="UniProtKB-SubCell"/>
</dbReference>
<evidence type="ECO:0000256" key="6">
    <source>
        <dbReference type="ARBA" id="ARBA00023328"/>
    </source>
</evidence>
<dbReference type="CDD" id="cd22647">
    <property type="entry name" value="CTF3_NTD_HEAT"/>
    <property type="match status" value="1"/>
</dbReference>
<reference evidence="7" key="1">
    <citation type="journal article" date="2023" name="Mol. Phylogenet. Evol.">
        <title>Genome-scale phylogeny and comparative genomics of the fungal order Sordariales.</title>
        <authorList>
            <person name="Hensen N."/>
            <person name="Bonometti L."/>
            <person name="Westerberg I."/>
            <person name="Brannstrom I.O."/>
            <person name="Guillou S."/>
            <person name="Cros-Aarteil S."/>
            <person name="Calhoun S."/>
            <person name="Haridas S."/>
            <person name="Kuo A."/>
            <person name="Mondo S."/>
            <person name="Pangilinan J."/>
            <person name="Riley R."/>
            <person name="LaButti K."/>
            <person name="Andreopoulos B."/>
            <person name="Lipzen A."/>
            <person name="Chen C."/>
            <person name="Yan M."/>
            <person name="Daum C."/>
            <person name="Ng V."/>
            <person name="Clum A."/>
            <person name="Steindorff A."/>
            <person name="Ohm R.A."/>
            <person name="Martin F."/>
            <person name="Silar P."/>
            <person name="Natvig D.O."/>
            <person name="Lalanne C."/>
            <person name="Gautier V."/>
            <person name="Ament-Velasquez S.L."/>
            <person name="Kruys A."/>
            <person name="Hutchinson M.I."/>
            <person name="Powell A.J."/>
            <person name="Barry K."/>
            <person name="Miller A.N."/>
            <person name="Grigoriev I.V."/>
            <person name="Debuchy R."/>
            <person name="Gladieux P."/>
            <person name="Hiltunen Thoren M."/>
            <person name="Johannesson H."/>
        </authorList>
    </citation>
    <scope>NUCLEOTIDE SEQUENCE</scope>
    <source>
        <strain evidence="7">CBS 103.79</strain>
    </source>
</reference>
<organism evidence="7 8">
    <name type="scientific">Staphylotrichum tortipilum</name>
    <dbReference type="NCBI Taxonomy" id="2831512"/>
    <lineage>
        <taxon>Eukaryota</taxon>
        <taxon>Fungi</taxon>
        <taxon>Dikarya</taxon>
        <taxon>Ascomycota</taxon>
        <taxon>Pezizomycotina</taxon>
        <taxon>Sordariomycetes</taxon>
        <taxon>Sordariomycetidae</taxon>
        <taxon>Sordariales</taxon>
        <taxon>Chaetomiaceae</taxon>
        <taxon>Staphylotrichum</taxon>
    </lineage>
</organism>
<sequence>MSSLGGDGHDGVEGDEVDTLDGLIENIETAAKVPAKRRKTGIKSTVERLSSVLYAQGALPDELARLVDLLTIRAHLDQVSLASIVRNLYPSAKVADDVVLRLVGALGHGQLKASLPLQALFLRWLIMVYHLLENPTILSQAYGVLFNLIDTAAIRPQLCHLLALITRRKHVRPFRIQAILGLSRQTGSDPNLTALLRVFKNYYPEIIVGDITKGRAASFKHPDPSWREKLDEIQRKRSERYDDGAARNGFAINHDIGRPLIGAKTLFPAVHTFHAQETSVTLEEIDSAESLAGKLEKIELPSQLVAVLADPLLQKFMLLRPDAEASSRISNWLTACLADVASGDAETGLLLDILDVVHPYALATKTLPPLLLTSMGQFLSVWDGSIKRDAVLETLSFAPLIEFDGNTLEPLEHSILDNTAASQVALLKFYTLLLRRWTATTLAAETTAAPTPAATAIPKLIEHVNNLALTLTQTSPTVGTHLDLLDFYEAAAALYSKPKLLQLIDITIPPPLLVYTLHFSQSLVVVSRLSGVLAAYKLAWEAVMSPAVARQLTRRERDQIDTFNGFLMDLCNCLWRGRAFSTTDLNAQGCHIPPPVQATLAAYVAAAAAQAGASGLSLTTAFGLSYSPLLCLQSIAHVRKLEDEEMAMILTRHGGPVTQASLGQLANRGGLKLSWQEYRAGVLRHLEAQGFPGIPELMYNTMKNLMKTRR</sequence>
<dbReference type="Pfam" id="PF07778">
    <property type="entry name" value="CENP-I"/>
    <property type="match status" value="1"/>
</dbReference>
<dbReference type="GO" id="GO:0034080">
    <property type="term" value="P:CENP-A containing chromatin assembly"/>
    <property type="evidence" value="ECO:0007669"/>
    <property type="project" value="TreeGrafter"/>
</dbReference>
<dbReference type="EMBL" id="MU855324">
    <property type="protein sequence ID" value="KAK3906525.1"/>
    <property type="molecule type" value="Genomic_DNA"/>
</dbReference>
<protein>
    <submittedName>
        <fullName evidence="7">Centromere protein I</fullName>
    </submittedName>
</protein>
<gene>
    <name evidence="7" type="ORF">C8A05DRAFT_11694</name>
</gene>
<keyword evidence="4" id="KW-0158">Chromosome</keyword>
<reference evidence="7" key="2">
    <citation type="submission" date="2023-05" db="EMBL/GenBank/DDBJ databases">
        <authorList>
            <consortium name="Lawrence Berkeley National Laboratory"/>
            <person name="Steindorff A."/>
            <person name="Hensen N."/>
            <person name="Bonometti L."/>
            <person name="Westerberg I."/>
            <person name="Brannstrom I.O."/>
            <person name="Guillou S."/>
            <person name="Cros-Aarteil S."/>
            <person name="Calhoun S."/>
            <person name="Haridas S."/>
            <person name="Kuo A."/>
            <person name="Mondo S."/>
            <person name="Pangilinan J."/>
            <person name="Riley R."/>
            <person name="Labutti K."/>
            <person name="Andreopoulos B."/>
            <person name="Lipzen A."/>
            <person name="Chen C."/>
            <person name="Yanf M."/>
            <person name="Daum C."/>
            <person name="Ng V."/>
            <person name="Clum A."/>
            <person name="Ohm R."/>
            <person name="Martin F."/>
            <person name="Silar P."/>
            <person name="Natvig D."/>
            <person name="Lalanne C."/>
            <person name="Gautier V."/>
            <person name="Ament-Velasquez S.L."/>
            <person name="Kruys A."/>
            <person name="Hutchinson M.I."/>
            <person name="Powell A.J."/>
            <person name="Barry K."/>
            <person name="Miller A.N."/>
            <person name="Grigoriev I.V."/>
            <person name="Debuchy R."/>
            <person name="Gladieux P."/>
            <person name="Thoren M.H."/>
            <person name="Johannesson H."/>
        </authorList>
    </citation>
    <scope>NUCLEOTIDE SEQUENCE</scope>
    <source>
        <strain evidence="7">CBS 103.79</strain>
    </source>
</reference>
<evidence type="ECO:0000313" key="7">
    <source>
        <dbReference type="EMBL" id="KAK3906525.1"/>
    </source>
</evidence>
<dbReference type="AlphaFoldDB" id="A0AAN6MTS5"/>
<keyword evidence="5" id="KW-0539">Nucleus</keyword>
<dbReference type="InterPro" id="IPR012485">
    <property type="entry name" value="CENP-I"/>
</dbReference>
<keyword evidence="8" id="KW-1185">Reference proteome</keyword>
<dbReference type="PANTHER" id="PTHR48208:SF2">
    <property type="entry name" value="CENTROMERE PROTEIN I"/>
    <property type="match status" value="1"/>
</dbReference>
<evidence type="ECO:0000256" key="3">
    <source>
        <dbReference type="ARBA" id="ARBA00005470"/>
    </source>
</evidence>
<evidence type="ECO:0000256" key="1">
    <source>
        <dbReference type="ARBA" id="ARBA00004123"/>
    </source>
</evidence>
<keyword evidence="6" id="KW-0137">Centromere</keyword>
<evidence type="ECO:0000256" key="2">
    <source>
        <dbReference type="ARBA" id="ARBA00004584"/>
    </source>
</evidence>
<dbReference type="PANTHER" id="PTHR48208">
    <property type="entry name" value="CENTROMERE PROTEIN I"/>
    <property type="match status" value="1"/>
</dbReference>
<evidence type="ECO:0000256" key="4">
    <source>
        <dbReference type="ARBA" id="ARBA00022454"/>
    </source>
</evidence>
<evidence type="ECO:0000313" key="8">
    <source>
        <dbReference type="Proteomes" id="UP001303889"/>
    </source>
</evidence>
<comment type="subcellular location">
    <subcellularLocation>
        <location evidence="2">Chromosome</location>
        <location evidence="2">Centromere</location>
    </subcellularLocation>
    <subcellularLocation>
        <location evidence="1">Nucleus</location>
    </subcellularLocation>
</comment>